<comment type="subcellular location">
    <subcellularLocation>
        <location evidence="1">Membrane</location>
        <topology evidence="1">Multi-pass membrane protein</topology>
    </subcellularLocation>
</comment>
<organism evidence="7 8">
    <name type="scientific">Fusarium equiseti</name>
    <name type="common">Fusarium scirpi</name>
    <dbReference type="NCBI Taxonomy" id="61235"/>
    <lineage>
        <taxon>Eukaryota</taxon>
        <taxon>Fungi</taxon>
        <taxon>Dikarya</taxon>
        <taxon>Ascomycota</taxon>
        <taxon>Pezizomycotina</taxon>
        <taxon>Sordariomycetes</taxon>
        <taxon>Hypocreomycetidae</taxon>
        <taxon>Hypocreales</taxon>
        <taxon>Nectriaceae</taxon>
        <taxon>Fusarium</taxon>
        <taxon>Fusarium incarnatum-equiseti species complex</taxon>
    </lineage>
</organism>
<keyword evidence="2 5" id="KW-0812">Transmembrane</keyword>
<comment type="caution">
    <text evidence="7">The sequence shown here is derived from an EMBL/GenBank/DDBJ whole genome shotgun (WGS) entry which is preliminary data.</text>
</comment>
<evidence type="ECO:0000313" key="8">
    <source>
        <dbReference type="Proteomes" id="UP000693738"/>
    </source>
</evidence>
<evidence type="ECO:0000256" key="4">
    <source>
        <dbReference type="ARBA" id="ARBA00023136"/>
    </source>
</evidence>
<dbReference type="GO" id="GO:0016020">
    <property type="term" value="C:membrane"/>
    <property type="evidence" value="ECO:0007669"/>
    <property type="project" value="UniProtKB-SubCell"/>
</dbReference>
<feature type="transmembrane region" description="Helical" evidence="5">
    <location>
        <begin position="45"/>
        <end position="66"/>
    </location>
</feature>
<dbReference type="PANTHER" id="PTHR39608:SF1">
    <property type="entry name" value="INTEGRAL MEMBRANE PROTEIN (AFU_ORTHOLOGUE AFUA_5G08640)"/>
    <property type="match status" value="1"/>
</dbReference>
<dbReference type="EMBL" id="CAJSTJ010000129">
    <property type="protein sequence ID" value="CAG7559452.1"/>
    <property type="molecule type" value="Genomic_DNA"/>
</dbReference>
<proteinExistence type="predicted"/>
<dbReference type="InterPro" id="IPR008253">
    <property type="entry name" value="Marvel"/>
</dbReference>
<accession>A0A8J2IMQ4</accession>
<evidence type="ECO:0000256" key="3">
    <source>
        <dbReference type="ARBA" id="ARBA00022989"/>
    </source>
</evidence>
<sequence length="172" mass="19125">MAALSKILTVVLRIAHIICAISIIGIASSYIATHKSRSLGHLSRFIFADVVAVVSTFFAVIWLIPFSSNYMNWHIDALLGVFSAAMAGWLVYSSEKLCGEINRHDAKAVLDFDDDGATWCTKWKALYVFAIISVALWIISAAVGYFWVKKNMKAAKSHYKPSNGGRRPRARR</sequence>
<evidence type="ECO:0000256" key="2">
    <source>
        <dbReference type="ARBA" id="ARBA00022692"/>
    </source>
</evidence>
<protein>
    <recommendedName>
        <fullName evidence="6">MARVEL domain-containing protein</fullName>
    </recommendedName>
</protein>
<evidence type="ECO:0000313" key="7">
    <source>
        <dbReference type="EMBL" id="CAG7559452.1"/>
    </source>
</evidence>
<dbReference type="PANTHER" id="PTHR39608">
    <property type="entry name" value="INTEGRAL MEMBRANE PROTEIN (AFU_ORTHOLOGUE AFUA_5G08640)"/>
    <property type="match status" value="1"/>
</dbReference>
<keyword evidence="4 5" id="KW-0472">Membrane</keyword>
<evidence type="ECO:0000256" key="1">
    <source>
        <dbReference type="ARBA" id="ARBA00004141"/>
    </source>
</evidence>
<gene>
    <name evidence="7" type="ORF">FEQUK3_LOCUS5165</name>
</gene>
<feature type="transmembrane region" description="Helical" evidence="5">
    <location>
        <begin position="125"/>
        <end position="148"/>
    </location>
</feature>
<reference evidence="7" key="1">
    <citation type="submission" date="2021-05" db="EMBL/GenBank/DDBJ databases">
        <authorList>
            <person name="Khan N."/>
        </authorList>
    </citation>
    <scope>NUCLEOTIDE SEQUENCE</scope>
</reference>
<keyword evidence="3 5" id="KW-1133">Transmembrane helix</keyword>
<evidence type="ECO:0000259" key="6">
    <source>
        <dbReference type="Pfam" id="PF01284"/>
    </source>
</evidence>
<feature type="transmembrane region" description="Helical" evidence="5">
    <location>
        <begin position="7"/>
        <end position="33"/>
    </location>
</feature>
<dbReference type="Proteomes" id="UP000693738">
    <property type="component" value="Unassembled WGS sequence"/>
</dbReference>
<feature type="domain" description="MARVEL" evidence="6">
    <location>
        <begin position="8"/>
        <end position="142"/>
    </location>
</feature>
<dbReference type="AlphaFoldDB" id="A0A8J2IMQ4"/>
<dbReference type="Pfam" id="PF01284">
    <property type="entry name" value="MARVEL"/>
    <property type="match status" value="1"/>
</dbReference>
<evidence type="ECO:0000256" key="5">
    <source>
        <dbReference type="SAM" id="Phobius"/>
    </source>
</evidence>
<name>A0A8J2IMQ4_FUSEQ</name>